<feature type="region of interest" description="Disordered" evidence="1">
    <location>
        <begin position="103"/>
        <end position="144"/>
    </location>
</feature>
<protein>
    <submittedName>
        <fullName evidence="2">Uncharacterized protein</fullName>
    </submittedName>
</protein>
<accession>A0ABM9AZ23</accession>
<feature type="compositionally biased region" description="Basic and acidic residues" evidence="1">
    <location>
        <begin position="103"/>
        <end position="118"/>
    </location>
</feature>
<sequence>MIRTLVKLGLLVVVTLLAYNYFLGTPEEKASSREIVGKVRELGSDAWQLLRSERTKLKEGKYDDALDRLESLYANLKEVAVTTRDSETLQRLEELGQRREAIEDRLRGSEDLDAKEQQQLDELTSDTEDLMHEMEAKGQSPAPY</sequence>
<evidence type="ECO:0000256" key="1">
    <source>
        <dbReference type="SAM" id="MobiDB-lite"/>
    </source>
</evidence>
<dbReference type="RefSeq" id="WP_238750067.1">
    <property type="nucleotide sequence ID" value="NZ_CAKLPZ010000001.1"/>
</dbReference>
<comment type="caution">
    <text evidence="2">The sequence shown here is derived from an EMBL/GenBank/DDBJ whole genome shotgun (WGS) entry which is preliminary data.</text>
</comment>
<name>A0ABM9AZ23_9BACT</name>
<keyword evidence="3" id="KW-1185">Reference proteome</keyword>
<proteinExistence type="predicted"/>
<reference evidence="2" key="1">
    <citation type="submission" date="2021-12" db="EMBL/GenBank/DDBJ databases">
        <authorList>
            <person name="Rodrigo-Torres L."/>
            <person name="Arahal R. D."/>
            <person name="Lucena T."/>
        </authorList>
    </citation>
    <scope>NUCLEOTIDE SEQUENCE</scope>
    <source>
        <strain evidence="2">CECT 8419</strain>
    </source>
</reference>
<organism evidence="2 3">
    <name type="scientific">Neolewinella maritima</name>
    <dbReference type="NCBI Taxonomy" id="1383882"/>
    <lineage>
        <taxon>Bacteria</taxon>
        <taxon>Pseudomonadati</taxon>
        <taxon>Bacteroidota</taxon>
        <taxon>Saprospiria</taxon>
        <taxon>Saprospirales</taxon>
        <taxon>Lewinellaceae</taxon>
        <taxon>Neolewinella</taxon>
    </lineage>
</organism>
<dbReference type="Proteomes" id="UP000837803">
    <property type="component" value="Unassembled WGS sequence"/>
</dbReference>
<evidence type="ECO:0000313" key="3">
    <source>
        <dbReference type="Proteomes" id="UP000837803"/>
    </source>
</evidence>
<gene>
    <name evidence="2" type="ORF">LEM8419_01158</name>
</gene>
<dbReference type="EMBL" id="CAKLPZ010000001">
    <property type="protein sequence ID" value="CAH0999901.1"/>
    <property type="molecule type" value="Genomic_DNA"/>
</dbReference>
<evidence type="ECO:0000313" key="2">
    <source>
        <dbReference type="EMBL" id="CAH0999901.1"/>
    </source>
</evidence>